<reference evidence="1 2" key="2">
    <citation type="journal article" date="2016" name="Int. J. Syst. Evol. Microbiol.">
        <title>Paenibacillus bovis sp. nov., isolated from raw yak (Bos grunniens) milk.</title>
        <authorList>
            <person name="Gao C."/>
            <person name="Han J."/>
            <person name="Liu Z."/>
            <person name="Xu X."/>
            <person name="Hang F."/>
            <person name="Wu Z."/>
        </authorList>
    </citation>
    <scope>NUCLEOTIDE SEQUENCE [LARGE SCALE GENOMIC DNA]</scope>
    <source>
        <strain evidence="1 2">BD3526</strain>
    </source>
</reference>
<name>A0A172ZFX5_9BACL</name>
<dbReference type="InterPro" id="IPR015987">
    <property type="entry name" value="UCP022704"/>
</dbReference>
<dbReference type="Proteomes" id="UP000078148">
    <property type="component" value="Chromosome"/>
</dbReference>
<dbReference type="AlphaFoldDB" id="A0A172ZFX5"/>
<evidence type="ECO:0000313" key="1">
    <source>
        <dbReference type="EMBL" id="ANF96403.1"/>
    </source>
</evidence>
<dbReference type="KEGG" id="pbv:AR543_10555"/>
<dbReference type="STRING" id="1616788.AR543_10555"/>
<evidence type="ECO:0008006" key="3">
    <source>
        <dbReference type="Google" id="ProtNLM"/>
    </source>
</evidence>
<keyword evidence="2" id="KW-1185">Reference proteome</keyword>
<dbReference type="InterPro" id="IPR013320">
    <property type="entry name" value="ConA-like_dom_sf"/>
</dbReference>
<dbReference type="PANTHER" id="PTHR35332">
    <property type="entry name" value="REGULATION OF ENOLASE PROTEIN 1"/>
    <property type="match status" value="1"/>
</dbReference>
<reference evidence="2" key="1">
    <citation type="submission" date="2015-10" db="EMBL/GenBank/DDBJ databases">
        <title>Genome of Paenibacillus bovis sp. nov.</title>
        <authorList>
            <person name="Wu Z."/>
            <person name="Gao C."/>
            <person name="Liu Z."/>
            <person name="Zheng H."/>
        </authorList>
    </citation>
    <scope>NUCLEOTIDE SEQUENCE [LARGE SCALE GENOMIC DNA]</scope>
    <source>
        <strain evidence="2">BD3526</strain>
    </source>
</reference>
<accession>A0A172ZFX5</accession>
<dbReference type="PIRSF" id="PIRSF022704">
    <property type="entry name" value="UCP022704"/>
    <property type="match status" value="1"/>
</dbReference>
<dbReference type="Pfam" id="PF07081">
    <property type="entry name" value="DUF1349"/>
    <property type="match status" value="1"/>
</dbReference>
<dbReference type="SUPFAM" id="SSF49899">
    <property type="entry name" value="Concanavalin A-like lectins/glucanases"/>
    <property type="match status" value="1"/>
</dbReference>
<organism evidence="1 2">
    <name type="scientific">Paenibacillus bovis</name>
    <dbReference type="NCBI Taxonomy" id="1616788"/>
    <lineage>
        <taxon>Bacteria</taxon>
        <taxon>Bacillati</taxon>
        <taxon>Bacillota</taxon>
        <taxon>Bacilli</taxon>
        <taxon>Bacillales</taxon>
        <taxon>Paenibacillaceae</taxon>
        <taxon>Paenibacillus</taxon>
    </lineage>
</organism>
<dbReference type="InterPro" id="IPR009784">
    <property type="entry name" value="DUF1349"/>
</dbReference>
<evidence type="ECO:0000313" key="2">
    <source>
        <dbReference type="Proteomes" id="UP000078148"/>
    </source>
</evidence>
<gene>
    <name evidence="1" type="ORF">AR543_10555</name>
</gene>
<proteinExistence type="predicted"/>
<dbReference type="Gene3D" id="2.60.120.200">
    <property type="match status" value="1"/>
</dbReference>
<dbReference type="PANTHER" id="PTHR35332:SF2">
    <property type="entry name" value="REGULATION OF ENOLASE PROTEIN 1"/>
    <property type="match status" value="1"/>
</dbReference>
<protein>
    <recommendedName>
        <fullName evidence="3">DUF1349 domain-containing protein</fullName>
    </recommendedName>
</protein>
<sequence>MKNVIENFTGQTMDERLQWHCPPQEWEVASDKQVLSLKPLAETDFWQKTHYGFRVDNGHFLFAEVSGDMTVTTRVRTYPVHQYDQAGLMIRFSEHCWLKTSVEFETEGHAKLGVVVTNNGYSDWSTQNFQAGFTELLFRITRVAGDYTVEYAEQQGDTPESTEWNQIRIAHLFDDISDQTPFQCGVYACSPQGHGCQVEFEFLHIERTDKASN</sequence>
<dbReference type="EMBL" id="CP013023">
    <property type="protein sequence ID" value="ANF96403.1"/>
    <property type="molecule type" value="Genomic_DNA"/>
</dbReference>